<dbReference type="EMBL" id="MGJP01000040">
    <property type="protein sequence ID" value="OGN09244.1"/>
    <property type="molecule type" value="Genomic_DNA"/>
</dbReference>
<evidence type="ECO:0000256" key="1">
    <source>
        <dbReference type="SAM" id="Phobius"/>
    </source>
</evidence>
<feature type="transmembrane region" description="Helical" evidence="1">
    <location>
        <begin position="47"/>
        <end position="66"/>
    </location>
</feature>
<name>A0A1F8F7W2_9BACT</name>
<proteinExistence type="predicted"/>
<keyword evidence="1" id="KW-0812">Transmembrane</keyword>
<organism evidence="2 3">
    <name type="scientific">Candidatus Yanofskybacteria bacterium RIFCSPHIGHO2_02_FULL_41_11</name>
    <dbReference type="NCBI Taxonomy" id="1802675"/>
    <lineage>
        <taxon>Bacteria</taxon>
        <taxon>Candidatus Yanofskyibacteriota</taxon>
    </lineage>
</organism>
<gene>
    <name evidence="2" type="ORF">A3J46_04560</name>
</gene>
<accession>A0A1F8F7W2</accession>
<evidence type="ECO:0000313" key="3">
    <source>
        <dbReference type="Proteomes" id="UP000177167"/>
    </source>
</evidence>
<dbReference type="AlphaFoldDB" id="A0A1F8F7W2"/>
<comment type="caution">
    <text evidence="2">The sequence shown here is derived from an EMBL/GenBank/DDBJ whole genome shotgun (WGS) entry which is preliminary data.</text>
</comment>
<keyword evidence="1" id="KW-1133">Transmembrane helix</keyword>
<keyword evidence="1" id="KW-0472">Membrane</keyword>
<dbReference type="Proteomes" id="UP000177167">
    <property type="component" value="Unassembled WGS sequence"/>
</dbReference>
<protein>
    <submittedName>
        <fullName evidence="2">Uncharacterized protein</fullName>
    </submittedName>
</protein>
<reference evidence="2 3" key="1">
    <citation type="journal article" date="2016" name="Nat. Commun.">
        <title>Thousands of microbial genomes shed light on interconnected biogeochemical processes in an aquifer system.</title>
        <authorList>
            <person name="Anantharaman K."/>
            <person name="Brown C.T."/>
            <person name="Hug L.A."/>
            <person name="Sharon I."/>
            <person name="Castelle C.J."/>
            <person name="Probst A.J."/>
            <person name="Thomas B.C."/>
            <person name="Singh A."/>
            <person name="Wilkins M.J."/>
            <person name="Karaoz U."/>
            <person name="Brodie E.L."/>
            <person name="Williams K.H."/>
            <person name="Hubbard S.S."/>
            <person name="Banfield J.F."/>
        </authorList>
    </citation>
    <scope>NUCLEOTIDE SEQUENCE [LARGE SCALE GENOMIC DNA]</scope>
</reference>
<sequence>MTQSIKYGIIVPISGGIRMPIWGWFFVCAAGCAALNTYIFVDKGYPFAAAAAVFTALSSIGIAVNGNRK</sequence>
<evidence type="ECO:0000313" key="2">
    <source>
        <dbReference type="EMBL" id="OGN09244.1"/>
    </source>
</evidence>
<feature type="transmembrane region" description="Helical" evidence="1">
    <location>
        <begin position="21"/>
        <end position="41"/>
    </location>
</feature>